<name>A0A239B9J8_9ACTN</name>
<feature type="transmembrane region" description="Helical" evidence="2">
    <location>
        <begin position="231"/>
        <end position="258"/>
    </location>
</feature>
<evidence type="ECO:0000313" key="4">
    <source>
        <dbReference type="Proteomes" id="UP000198280"/>
    </source>
</evidence>
<gene>
    <name evidence="3" type="ORF">SAMN05216252_102469</name>
</gene>
<keyword evidence="2" id="KW-0812">Transmembrane</keyword>
<feature type="compositionally biased region" description="Low complexity" evidence="1">
    <location>
        <begin position="466"/>
        <end position="484"/>
    </location>
</feature>
<feature type="transmembrane region" description="Helical" evidence="2">
    <location>
        <begin position="54"/>
        <end position="73"/>
    </location>
</feature>
<dbReference type="Proteomes" id="UP000198280">
    <property type="component" value="Unassembled WGS sequence"/>
</dbReference>
<feature type="transmembrane region" description="Helical" evidence="2">
    <location>
        <begin position="270"/>
        <end position="287"/>
    </location>
</feature>
<dbReference type="InterPro" id="IPR026898">
    <property type="entry name" value="PrsW"/>
</dbReference>
<protein>
    <submittedName>
        <fullName evidence="3">Membrane proteinase PrsW, cleaves anti-sigma factor RsiW, M82 family</fullName>
    </submittedName>
</protein>
<dbReference type="PANTHER" id="PTHR36844">
    <property type="entry name" value="PROTEASE PRSW"/>
    <property type="match status" value="1"/>
</dbReference>
<dbReference type="PANTHER" id="PTHR36844:SF1">
    <property type="entry name" value="PROTEASE PRSW"/>
    <property type="match status" value="1"/>
</dbReference>
<dbReference type="GO" id="GO:0008233">
    <property type="term" value="F:peptidase activity"/>
    <property type="evidence" value="ECO:0007669"/>
    <property type="project" value="InterPro"/>
</dbReference>
<keyword evidence="2" id="KW-0472">Membrane</keyword>
<proteinExistence type="predicted"/>
<feature type="region of interest" description="Disordered" evidence="1">
    <location>
        <begin position="450"/>
        <end position="526"/>
    </location>
</feature>
<feature type="transmembrane region" description="Helical" evidence="2">
    <location>
        <begin position="85"/>
        <end position="105"/>
    </location>
</feature>
<evidence type="ECO:0000313" key="3">
    <source>
        <dbReference type="EMBL" id="SNS04369.1"/>
    </source>
</evidence>
<evidence type="ECO:0000256" key="1">
    <source>
        <dbReference type="SAM" id="MobiDB-lite"/>
    </source>
</evidence>
<feature type="region of interest" description="Disordered" evidence="1">
    <location>
        <begin position="1"/>
        <end position="23"/>
    </location>
</feature>
<organism evidence="3 4">
    <name type="scientific">Actinacidiphila glaucinigra</name>
    <dbReference type="NCBI Taxonomy" id="235986"/>
    <lineage>
        <taxon>Bacteria</taxon>
        <taxon>Bacillati</taxon>
        <taxon>Actinomycetota</taxon>
        <taxon>Actinomycetes</taxon>
        <taxon>Kitasatosporales</taxon>
        <taxon>Streptomycetaceae</taxon>
        <taxon>Actinacidiphila</taxon>
    </lineage>
</organism>
<evidence type="ECO:0000256" key="2">
    <source>
        <dbReference type="SAM" id="Phobius"/>
    </source>
</evidence>
<accession>A0A239B9J8</accession>
<keyword evidence="2" id="KW-1133">Transmembrane helix</keyword>
<keyword evidence="4" id="KW-1185">Reference proteome</keyword>
<feature type="transmembrane region" description="Helical" evidence="2">
    <location>
        <begin position="299"/>
        <end position="319"/>
    </location>
</feature>
<dbReference type="AlphaFoldDB" id="A0A239B9J8"/>
<feature type="transmembrane region" description="Helical" evidence="2">
    <location>
        <begin position="192"/>
        <end position="211"/>
    </location>
</feature>
<dbReference type="Pfam" id="PF13367">
    <property type="entry name" value="PrsW-protease"/>
    <property type="match status" value="1"/>
</dbReference>
<sequence length="526" mass="57208">MSSYSHSPDSPLPSPAAQPAVPEYPEHQQQPQFALPAPGQWRYKPRRHFWENRTFRLVALFSVLALCGVLILALVRRQTGTEGFLVGLLLAVLPVPILGGAFLWLDRVEPTPLRNAVFAFAWGACAATLVAILANEYATELLATTFTASDSQSDIWGATFVAPVVEESAKGAAVLLLFLFRRRDFTGIVDGVVIAGLTATGFAFTENILYLGSGFAEDQAYGTDGGLGTTAAMFVVRIVMTPFAHPLFTSLTGIGFAIAATSRPGRARRWLAPLGGWLLAMVLHGTWNGSASFSPLGFLAVYATVMIPLFGLLVWLAIWSRSNELKTIRTQLPLYAMAGWLSPPEPAAIGSMKGRGLARSAARGAQGKEAARTVREYVSFATSLAFLRARANRGAAGADFQAREQELLHHLWERKAVAQPALTHAAHAIRPAFPPVYPWAAPPPGPPYGPYPQVQPYGQPWPQPQTWPQAQPQPQAWPPAQAWPQQPPQPGAYPQRWGPRHPQVPPQQGWSPQAAPYRDPRGGRHR</sequence>
<dbReference type="OrthoDB" id="9785431at2"/>
<dbReference type="RefSeq" id="WP_089222598.1">
    <property type="nucleotide sequence ID" value="NZ_FZOF01000002.1"/>
</dbReference>
<dbReference type="EMBL" id="FZOF01000002">
    <property type="protein sequence ID" value="SNS04369.1"/>
    <property type="molecule type" value="Genomic_DNA"/>
</dbReference>
<reference evidence="3 4" key="1">
    <citation type="submission" date="2017-06" db="EMBL/GenBank/DDBJ databases">
        <authorList>
            <person name="Kim H.J."/>
            <person name="Triplett B.A."/>
        </authorList>
    </citation>
    <scope>NUCLEOTIDE SEQUENCE [LARGE SCALE GENOMIC DNA]</scope>
    <source>
        <strain evidence="3 4">CGMCC 4.1858</strain>
    </source>
</reference>
<feature type="transmembrane region" description="Helical" evidence="2">
    <location>
        <begin position="117"/>
        <end position="135"/>
    </location>
</feature>